<keyword evidence="2" id="KW-1185">Reference proteome</keyword>
<evidence type="ECO:0000313" key="2">
    <source>
        <dbReference type="Proteomes" id="UP000053240"/>
    </source>
</evidence>
<accession>A0A194QQJ7</accession>
<name>A0A194QQJ7_PAPMA</name>
<evidence type="ECO:0000313" key="1">
    <source>
        <dbReference type="EMBL" id="KPJ07624.1"/>
    </source>
</evidence>
<dbReference type="Proteomes" id="UP000053240">
    <property type="component" value="Unassembled WGS sequence"/>
</dbReference>
<proteinExistence type="predicted"/>
<protein>
    <submittedName>
        <fullName evidence="1">Uncharacterized protein</fullName>
    </submittedName>
</protein>
<dbReference type="InterPro" id="IPR008993">
    <property type="entry name" value="TIMP-like_OB-fold"/>
</dbReference>
<dbReference type="InParanoid" id="A0A194QQJ7"/>
<sequence length="404" mass="45783">MRPSMVIVCVIALAIFAGAVRIRGKVRKRHTTRRRHRAVLPPCNFNDTIIEDEWSLMEAIGDSKFIFTAKVLNVKKLKTGDVGRGKKSNLYRLHLRRVLKGDVDEFRTFVAYEGSSEDTLGGSTLWVERPRAQANCQPSPRPRLSAIFLSDGAFVGSEKGPTPRLRLLTDPVPLTLYHLDRVNAAVKVFFLFCITSVYPKIHTGNAIKKRDTLHRKKNTNGSKCVLNETITNDYEILSSAVSESKYIFTARVLRVRKIKRGKKPKLKVFISYKLYLRLVMKGDVDELKNYITSGDDRTLNGGIVFVDWLQSNKCAYKLYRHSSGIFLSDGFYGGFNGEKQPRLRLLNEPLPLSLYDLDRVNAALKGKCLPSYNLSVRMAVYASYKSYVFIMCCYCGVVLRKAEA</sequence>
<reference evidence="1 2" key="1">
    <citation type="journal article" date="2015" name="Nat. Commun.">
        <title>Outbred genome sequencing and CRISPR/Cas9 gene editing in butterflies.</title>
        <authorList>
            <person name="Li X."/>
            <person name="Fan D."/>
            <person name="Zhang W."/>
            <person name="Liu G."/>
            <person name="Zhang L."/>
            <person name="Zhao L."/>
            <person name="Fang X."/>
            <person name="Chen L."/>
            <person name="Dong Y."/>
            <person name="Chen Y."/>
            <person name="Ding Y."/>
            <person name="Zhao R."/>
            <person name="Feng M."/>
            <person name="Zhu Y."/>
            <person name="Feng Y."/>
            <person name="Jiang X."/>
            <person name="Zhu D."/>
            <person name="Xiang H."/>
            <person name="Feng X."/>
            <person name="Li S."/>
            <person name="Wang J."/>
            <person name="Zhang G."/>
            <person name="Kronforst M.R."/>
            <person name="Wang W."/>
        </authorList>
    </citation>
    <scope>NUCLEOTIDE SEQUENCE [LARGE SCALE GENOMIC DNA]</scope>
    <source>
        <strain evidence="1">Ya'a_city_454_Pm</strain>
        <tissue evidence="1">Whole body</tissue>
    </source>
</reference>
<dbReference type="EMBL" id="KQ461181">
    <property type="protein sequence ID" value="KPJ07624.1"/>
    <property type="molecule type" value="Genomic_DNA"/>
</dbReference>
<dbReference type="AlphaFoldDB" id="A0A194QQJ7"/>
<dbReference type="Gene3D" id="2.40.50.120">
    <property type="match status" value="1"/>
</dbReference>
<gene>
    <name evidence="1" type="ORF">RR48_11180</name>
</gene>
<organism evidence="1 2">
    <name type="scientific">Papilio machaon</name>
    <name type="common">Old World swallowtail butterfly</name>
    <dbReference type="NCBI Taxonomy" id="76193"/>
    <lineage>
        <taxon>Eukaryota</taxon>
        <taxon>Metazoa</taxon>
        <taxon>Ecdysozoa</taxon>
        <taxon>Arthropoda</taxon>
        <taxon>Hexapoda</taxon>
        <taxon>Insecta</taxon>
        <taxon>Pterygota</taxon>
        <taxon>Neoptera</taxon>
        <taxon>Endopterygota</taxon>
        <taxon>Lepidoptera</taxon>
        <taxon>Glossata</taxon>
        <taxon>Ditrysia</taxon>
        <taxon>Papilionoidea</taxon>
        <taxon>Papilionidae</taxon>
        <taxon>Papilioninae</taxon>
        <taxon>Papilio</taxon>
    </lineage>
</organism>